<gene>
    <name evidence="2" type="primary">tssE</name>
    <name evidence="2" type="ORF">EES38_03295</name>
</gene>
<dbReference type="SUPFAM" id="SSF160719">
    <property type="entry name" value="gpW/gp25-like"/>
    <property type="match status" value="1"/>
</dbReference>
<dbReference type="Gene3D" id="3.10.450.40">
    <property type="match status" value="1"/>
</dbReference>
<dbReference type="Pfam" id="PF04965">
    <property type="entry name" value="GPW_gp25"/>
    <property type="match status" value="1"/>
</dbReference>
<protein>
    <submittedName>
        <fullName evidence="2">Type VI secretion system baseplate subunit TssE</fullName>
    </submittedName>
</protein>
<dbReference type="AlphaFoldDB" id="A0A3N9U5S9"/>
<dbReference type="InterPro" id="IPR007048">
    <property type="entry name" value="IraD/Gp25-like"/>
</dbReference>
<feature type="domain" description="IraD/Gp25-like" evidence="1">
    <location>
        <begin position="39"/>
        <end position="124"/>
    </location>
</feature>
<dbReference type="InterPro" id="IPR017737">
    <property type="entry name" value="TssE1-like"/>
</dbReference>
<comment type="caution">
    <text evidence="2">The sequence shown here is derived from an EMBL/GenBank/DDBJ whole genome shotgun (WGS) entry which is preliminary data.</text>
</comment>
<accession>A0A3N9U5S9</accession>
<dbReference type="NCBIfam" id="TIGR03357">
    <property type="entry name" value="VI_zyme"/>
    <property type="match status" value="1"/>
</dbReference>
<dbReference type="PANTHER" id="PTHR38595">
    <property type="entry name" value="CYTOPLASMIC PROTEIN-RELATED"/>
    <property type="match status" value="1"/>
</dbReference>
<dbReference type="PANTHER" id="PTHR38595:SF2">
    <property type="entry name" value="TYPE VI SECRETION SYSTEM BASEPLATE SUBUNIT TSSE"/>
    <property type="match status" value="1"/>
</dbReference>
<dbReference type="RefSeq" id="WP_124935726.1">
    <property type="nucleotide sequence ID" value="NZ_RJVQ01000001.1"/>
</dbReference>
<dbReference type="EMBL" id="RJVQ01000001">
    <property type="protein sequence ID" value="RQW65072.1"/>
    <property type="molecule type" value="Genomic_DNA"/>
</dbReference>
<evidence type="ECO:0000259" key="1">
    <source>
        <dbReference type="Pfam" id="PF04965"/>
    </source>
</evidence>
<name>A0A3N9U5S9_9VIBR</name>
<keyword evidence="3" id="KW-1185">Reference proteome</keyword>
<evidence type="ECO:0000313" key="3">
    <source>
        <dbReference type="Proteomes" id="UP000281112"/>
    </source>
</evidence>
<reference evidence="2 3" key="1">
    <citation type="submission" date="2018-11" db="EMBL/GenBank/DDBJ databases">
        <title>Vibrio LJC006 sp. nov., isolated from seawater during the bloom of the enteromorpha.</title>
        <authorList>
            <person name="Liang J."/>
        </authorList>
    </citation>
    <scope>NUCLEOTIDE SEQUENCE [LARGE SCALE GENOMIC DNA]</scope>
    <source>
        <strain evidence="2 3">LJC006</strain>
    </source>
</reference>
<dbReference type="InterPro" id="IPR053176">
    <property type="entry name" value="T6SS_TssE1-like"/>
</dbReference>
<proteinExistence type="predicted"/>
<organism evidence="2 3">
    <name type="scientific">Vibrio viridaestus</name>
    <dbReference type="NCBI Taxonomy" id="2487322"/>
    <lineage>
        <taxon>Bacteria</taxon>
        <taxon>Pseudomonadati</taxon>
        <taxon>Pseudomonadota</taxon>
        <taxon>Gammaproteobacteria</taxon>
        <taxon>Vibrionales</taxon>
        <taxon>Vibrionaceae</taxon>
        <taxon>Vibrio</taxon>
    </lineage>
</organism>
<dbReference type="Proteomes" id="UP000281112">
    <property type="component" value="Unassembled WGS sequence"/>
</dbReference>
<dbReference type="OrthoDB" id="119583at2"/>
<sequence length="145" mass="16490">MSYIAPEEIAFGVGFLERLETGARPRSLTQGPDAIDVLNSIKKNVSNVLNTRLGTAQSAPEIGLIDFNDATLEAMDLSLRIRIAIKDCLKSFEPRLKHILVESDRDDFNPLTLRFRITADINCEALHEKVKFNLLLDQNRRYRVY</sequence>
<evidence type="ECO:0000313" key="2">
    <source>
        <dbReference type="EMBL" id="RQW65072.1"/>
    </source>
</evidence>